<keyword evidence="1" id="KW-1133">Transmembrane helix</keyword>
<organism evidence="2 3">
    <name type="scientific">Flaviaesturariibacter amylovorans</name>
    <dbReference type="NCBI Taxonomy" id="1084520"/>
    <lineage>
        <taxon>Bacteria</taxon>
        <taxon>Pseudomonadati</taxon>
        <taxon>Bacteroidota</taxon>
        <taxon>Chitinophagia</taxon>
        <taxon>Chitinophagales</taxon>
        <taxon>Chitinophagaceae</taxon>
        <taxon>Flaviaestuariibacter</taxon>
    </lineage>
</organism>
<reference evidence="3" key="1">
    <citation type="journal article" date="2019" name="Int. J. Syst. Evol. Microbiol.">
        <title>The Global Catalogue of Microorganisms (GCM) 10K type strain sequencing project: providing services to taxonomists for standard genome sequencing and annotation.</title>
        <authorList>
            <consortium name="The Broad Institute Genomics Platform"/>
            <consortium name="The Broad Institute Genome Sequencing Center for Infectious Disease"/>
            <person name="Wu L."/>
            <person name="Ma J."/>
        </authorList>
    </citation>
    <scope>NUCLEOTIDE SEQUENCE [LARGE SCALE GENOMIC DNA]</scope>
    <source>
        <strain evidence="3">JCM 17919</strain>
    </source>
</reference>
<dbReference type="EMBL" id="BAABGY010000001">
    <property type="protein sequence ID" value="GAA4316780.1"/>
    <property type="molecule type" value="Genomic_DNA"/>
</dbReference>
<name>A0ABP8G3N9_9BACT</name>
<evidence type="ECO:0008006" key="4">
    <source>
        <dbReference type="Google" id="ProtNLM"/>
    </source>
</evidence>
<dbReference type="RefSeq" id="WP_345252532.1">
    <property type="nucleotide sequence ID" value="NZ_BAABGY010000001.1"/>
</dbReference>
<keyword evidence="3" id="KW-1185">Reference proteome</keyword>
<gene>
    <name evidence="2" type="ORF">GCM10023184_00130</name>
</gene>
<feature type="transmembrane region" description="Helical" evidence="1">
    <location>
        <begin position="96"/>
        <end position="116"/>
    </location>
</feature>
<evidence type="ECO:0000313" key="2">
    <source>
        <dbReference type="EMBL" id="GAA4316780.1"/>
    </source>
</evidence>
<proteinExistence type="predicted"/>
<evidence type="ECO:0000256" key="1">
    <source>
        <dbReference type="SAM" id="Phobius"/>
    </source>
</evidence>
<feature type="transmembrane region" description="Helical" evidence="1">
    <location>
        <begin position="52"/>
        <end position="75"/>
    </location>
</feature>
<sequence length="156" mass="17960">MKLLLPYRFKKAGLLMAPAGLLFWILMQRGLVTRALIWVLGTPVPREGYPPYHSANVAFAIIGFFSFLGGLYFIAFSKEKVEDEMISQVRLESFQFASALQLLAIIGGFVAILLYGEPEKEGMMNFFICSILLFWIFFITRFNYVIHVKLRNEKLY</sequence>
<keyword evidence="1" id="KW-0812">Transmembrane</keyword>
<evidence type="ECO:0000313" key="3">
    <source>
        <dbReference type="Proteomes" id="UP001501725"/>
    </source>
</evidence>
<dbReference type="Proteomes" id="UP001501725">
    <property type="component" value="Unassembled WGS sequence"/>
</dbReference>
<comment type="caution">
    <text evidence="2">The sequence shown here is derived from an EMBL/GenBank/DDBJ whole genome shotgun (WGS) entry which is preliminary data.</text>
</comment>
<feature type="transmembrane region" description="Helical" evidence="1">
    <location>
        <begin position="12"/>
        <end position="32"/>
    </location>
</feature>
<feature type="transmembrane region" description="Helical" evidence="1">
    <location>
        <begin position="122"/>
        <end position="144"/>
    </location>
</feature>
<accession>A0ABP8G3N9</accession>
<keyword evidence="1" id="KW-0472">Membrane</keyword>
<protein>
    <recommendedName>
        <fullName evidence="4">DUF2178 domain-containing protein</fullName>
    </recommendedName>
</protein>